<sequence>PPSPGEQEHPGKAFEDMSKPRPYGARRPAQDDLPLQKQVWPTIVAFIAAGVAGWAGFLLVATNQEKISSSVVRQIMRTVRDNEEPRDMLGEAIRPAPEWWLNGDPWIEGAINMLQGNIDLSFRLKGHKDQRLVSQPTVSSSGTLYFTSVRKAKGESFLSVLRFRVRGDDGTVVIIPTNSAS</sequence>
<dbReference type="GO" id="GO:0005743">
    <property type="term" value="C:mitochondrial inner membrane"/>
    <property type="evidence" value="ECO:0007669"/>
    <property type="project" value="TreeGrafter"/>
</dbReference>
<dbReference type="Pfam" id="PF08695">
    <property type="entry name" value="Coa1"/>
    <property type="match status" value="1"/>
</dbReference>
<keyword evidence="4" id="KW-1185">Reference proteome</keyword>
<name>A0A166S6F1_9AGAM</name>
<dbReference type="Proteomes" id="UP000076532">
    <property type="component" value="Unassembled WGS sequence"/>
</dbReference>
<dbReference type="InterPro" id="IPR042432">
    <property type="entry name" value="Coa1_fungi"/>
</dbReference>
<dbReference type="InterPro" id="IPR014807">
    <property type="entry name" value="Coa1"/>
</dbReference>
<feature type="transmembrane region" description="Helical" evidence="2">
    <location>
        <begin position="39"/>
        <end position="60"/>
    </location>
</feature>
<organism evidence="3 4">
    <name type="scientific">Athelia psychrophila</name>
    <dbReference type="NCBI Taxonomy" id="1759441"/>
    <lineage>
        <taxon>Eukaryota</taxon>
        <taxon>Fungi</taxon>
        <taxon>Dikarya</taxon>
        <taxon>Basidiomycota</taxon>
        <taxon>Agaricomycotina</taxon>
        <taxon>Agaricomycetes</taxon>
        <taxon>Agaricomycetidae</taxon>
        <taxon>Atheliales</taxon>
        <taxon>Atheliaceae</taxon>
        <taxon>Athelia</taxon>
    </lineage>
</organism>
<reference evidence="3 4" key="1">
    <citation type="journal article" date="2016" name="Mol. Biol. Evol.">
        <title>Comparative Genomics of Early-Diverging Mushroom-Forming Fungi Provides Insights into the Origins of Lignocellulose Decay Capabilities.</title>
        <authorList>
            <person name="Nagy L.G."/>
            <person name="Riley R."/>
            <person name="Tritt A."/>
            <person name="Adam C."/>
            <person name="Daum C."/>
            <person name="Floudas D."/>
            <person name="Sun H."/>
            <person name="Yadav J.S."/>
            <person name="Pangilinan J."/>
            <person name="Larsson K.H."/>
            <person name="Matsuura K."/>
            <person name="Barry K."/>
            <person name="Labutti K."/>
            <person name="Kuo R."/>
            <person name="Ohm R.A."/>
            <person name="Bhattacharya S.S."/>
            <person name="Shirouzu T."/>
            <person name="Yoshinaga Y."/>
            <person name="Martin F.M."/>
            <person name="Grigoriev I.V."/>
            <person name="Hibbett D.S."/>
        </authorList>
    </citation>
    <scope>NUCLEOTIDE SEQUENCE [LARGE SCALE GENOMIC DNA]</scope>
    <source>
        <strain evidence="3 4">CBS 109695</strain>
    </source>
</reference>
<evidence type="ECO:0000313" key="3">
    <source>
        <dbReference type="EMBL" id="KZP29065.1"/>
    </source>
</evidence>
<evidence type="ECO:0000313" key="4">
    <source>
        <dbReference type="Proteomes" id="UP000076532"/>
    </source>
</evidence>
<protein>
    <submittedName>
        <fullName evidence="3">DUF1783-domain-containing protein</fullName>
    </submittedName>
</protein>
<feature type="region of interest" description="Disordered" evidence="1">
    <location>
        <begin position="1"/>
        <end position="30"/>
    </location>
</feature>
<accession>A0A166S6F1</accession>
<dbReference type="GO" id="GO:0033617">
    <property type="term" value="P:mitochondrial respiratory chain complex IV assembly"/>
    <property type="evidence" value="ECO:0007669"/>
    <property type="project" value="InterPro"/>
</dbReference>
<evidence type="ECO:0000256" key="2">
    <source>
        <dbReference type="SAM" id="Phobius"/>
    </source>
</evidence>
<dbReference type="PANTHER" id="PTHR28523:SF1">
    <property type="entry name" value="CYTOCHROME C OXIDASE ASSEMBLY FACTOR 1"/>
    <property type="match status" value="1"/>
</dbReference>
<feature type="compositionally biased region" description="Basic and acidic residues" evidence="1">
    <location>
        <begin position="1"/>
        <end position="19"/>
    </location>
</feature>
<dbReference type="PANTHER" id="PTHR28523">
    <property type="entry name" value="CYTOCHROME C OXIDASE ASSEMBLY FACTOR 1"/>
    <property type="match status" value="1"/>
</dbReference>
<dbReference type="EMBL" id="KV417500">
    <property type="protein sequence ID" value="KZP29065.1"/>
    <property type="molecule type" value="Genomic_DNA"/>
</dbReference>
<proteinExistence type="predicted"/>
<keyword evidence="2" id="KW-0472">Membrane</keyword>
<dbReference type="AlphaFoldDB" id="A0A166S6F1"/>
<evidence type="ECO:0000256" key="1">
    <source>
        <dbReference type="SAM" id="MobiDB-lite"/>
    </source>
</evidence>
<keyword evidence="2" id="KW-1133">Transmembrane helix</keyword>
<gene>
    <name evidence="3" type="ORF">FIBSPDRAFT_727968</name>
</gene>
<dbReference type="OrthoDB" id="2100652at2759"/>
<keyword evidence="2" id="KW-0812">Transmembrane</keyword>
<feature type="non-terminal residue" evidence="3">
    <location>
        <position position="1"/>
    </location>
</feature>